<organism evidence="2 3">
    <name type="scientific">Halomonas elongata (strain ATCC 33173 / DSM 2581 / NBRC 15536 / NCIMB 2198 / 1H9)</name>
    <dbReference type="NCBI Taxonomy" id="768066"/>
    <lineage>
        <taxon>Bacteria</taxon>
        <taxon>Pseudomonadati</taxon>
        <taxon>Pseudomonadota</taxon>
        <taxon>Gammaproteobacteria</taxon>
        <taxon>Oceanospirillales</taxon>
        <taxon>Halomonadaceae</taxon>
        <taxon>Halomonas</taxon>
    </lineage>
</organism>
<evidence type="ECO:0000313" key="2">
    <source>
        <dbReference type="EMBL" id="SJK83803.1"/>
    </source>
</evidence>
<feature type="region of interest" description="Disordered" evidence="1">
    <location>
        <begin position="1"/>
        <end position="25"/>
    </location>
</feature>
<protein>
    <submittedName>
        <fullName evidence="2">Uncharacterized protein</fullName>
    </submittedName>
</protein>
<dbReference type="KEGG" id="hel:HELO_2632B"/>
<dbReference type="AlphaFoldDB" id="A0A1R4A4B3"/>
<proteinExistence type="predicted"/>
<dbReference type="Proteomes" id="UP000008707">
    <property type="component" value="Chromosome"/>
</dbReference>
<reference evidence="3" key="1">
    <citation type="journal article" date="2011" name="Environ. Microbiol.">
        <title>A blueprint of ectoine metabolism from the genome of the industrial producer Halomonas elongata DSM 2581(T).</title>
        <authorList>
            <person name="Schwibbert K."/>
            <person name="Marin-Sanguino A."/>
            <person name="Bagyan I."/>
            <person name="Heidrich G."/>
            <person name="Lentzen G."/>
            <person name="Seitz H."/>
            <person name="Rampp M."/>
            <person name="Schuster S.C."/>
            <person name="Klenk H.P."/>
            <person name="Pfeiffer F."/>
            <person name="Oesterhelt D."/>
            <person name="Kunte H.J."/>
        </authorList>
    </citation>
    <scope>NUCLEOTIDE SEQUENCE [LARGE SCALE GENOMIC DNA]</scope>
    <source>
        <strain evidence="3">ATCC 33173 / DSM 2581 / NBRC 15536 / NCIMB 2198 / 1H9</strain>
    </source>
</reference>
<evidence type="ECO:0000313" key="3">
    <source>
        <dbReference type="Proteomes" id="UP000008707"/>
    </source>
</evidence>
<dbReference type="EMBL" id="FN869568">
    <property type="protein sequence ID" value="SJK83803.1"/>
    <property type="molecule type" value="Genomic_DNA"/>
</dbReference>
<gene>
    <name evidence="2" type="ORF">HELO_2632B</name>
</gene>
<name>A0A1R4A4B3_HALED</name>
<sequence>MAERALRRLSSPMKRGLHAAKAEEALRTEGPRPLLDAEAAALGESVEVIVARVADQRKKYDAKCAKIESARIKARADIRAAASAAEQKRIVNQLSADLQA</sequence>
<evidence type="ECO:0000256" key="1">
    <source>
        <dbReference type="SAM" id="MobiDB-lite"/>
    </source>
</evidence>
<accession>A0A1R4A4B3</accession>